<sequence length="114" mass="12841">MGTIHYGGSGTTVHIEDRALAHLKVVISTKLRRGESFTLSWRHRDDEERGRSTLWLHPAIPLRFVFDETEPTTLSREWIERLADSANSSGGIMLVPEDITPTERSGPAERSEKS</sequence>
<dbReference type="AlphaFoldDB" id="A0A2T7WHM3"/>
<dbReference type="EMBL" id="QDFT01000017">
    <property type="protein sequence ID" value="PVE73090.1"/>
    <property type="molecule type" value="Genomic_DNA"/>
</dbReference>
<dbReference type="RefSeq" id="WP_108317273.1">
    <property type="nucleotide sequence ID" value="NZ_JAQDQE010000001.1"/>
</dbReference>
<gene>
    <name evidence="3" type="ORF">DC432_08540</name>
</gene>
<feature type="domain" description="DUF7882" evidence="2">
    <location>
        <begin position="1"/>
        <end position="97"/>
    </location>
</feature>
<name>A0A2T7WHM3_MICTE</name>
<evidence type="ECO:0000259" key="2">
    <source>
        <dbReference type="Pfam" id="PF25355"/>
    </source>
</evidence>
<feature type="region of interest" description="Disordered" evidence="1">
    <location>
        <begin position="89"/>
        <end position="114"/>
    </location>
</feature>
<dbReference type="InterPro" id="IPR057204">
    <property type="entry name" value="DUF7882"/>
</dbReference>
<dbReference type="Proteomes" id="UP000244649">
    <property type="component" value="Unassembled WGS sequence"/>
</dbReference>
<evidence type="ECO:0000313" key="3">
    <source>
        <dbReference type="EMBL" id="PVE73090.1"/>
    </source>
</evidence>
<accession>A0A2T7WHM3</accession>
<reference evidence="3 4" key="1">
    <citation type="submission" date="2018-04" db="EMBL/GenBank/DDBJ databases">
        <authorList>
            <person name="Go L.Y."/>
            <person name="Mitchell J.A."/>
        </authorList>
    </citation>
    <scope>NUCLEOTIDE SEQUENCE [LARGE SCALE GENOMIC DNA]</scope>
    <source>
        <strain evidence="3 4">TPD7010</strain>
    </source>
</reference>
<evidence type="ECO:0000313" key="4">
    <source>
        <dbReference type="Proteomes" id="UP000244649"/>
    </source>
</evidence>
<proteinExistence type="predicted"/>
<comment type="caution">
    <text evidence="3">The sequence shown here is derived from an EMBL/GenBank/DDBJ whole genome shotgun (WGS) entry which is preliminary data.</text>
</comment>
<evidence type="ECO:0000256" key="1">
    <source>
        <dbReference type="SAM" id="MobiDB-lite"/>
    </source>
</evidence>
<protein>
    <recommendedName>
        <fullName evidence="2">DUF7882 domain-containing protein</fullName>
    </recommendedName>
</protein>
<dbReference type="Pfam" id="PF25355">
    <property type="entry name" value="DUF7882"/>
    <property type="match status" value="1"/>
</dbReference>
<organism evidence="3 4">
    <name type="scientific">Microbacterium testaceum</name>
    <name type="common">Aureobacterium testaceum</name>
    <name type="synonym">Brevibacterium testaceum</name>
    <dbReference type="NCBI Taxonomy" id="2033"/>
    <lineage>
        <taxon>Bacteria</taxon>
        <taxon>Bacillati</taxon>
        <taxon>Actinomycetota</taxon>
        <taxon>Actinomycetes</taxon>
        <taxon>Micrococcales</taxon>
        <taxon>Microbacteriaceae</taxon>
        <taxon>Microbacterium</taxon>
    </lineage>
</organism>